<evidence type="ECO:0000256" key="1">
    <source>
        <dbReference type="SAM" id="SignalP"/>
    </source>
</evidence>
<protein>
    <recommendedName>
        <fullName evidence="4">Bacterial surface antigen (D15) domain-containing protein</fullName>
    </recommendedName>
</protein>
<feature type="chain" id="PRO_5016271495" description="Bacterial surface antigen (D15) domain-containing protein" evidence="1">
    <location>
        <begin position="19"/>
        <end position="765"/>
    </location>
</feature>
<dbReference type="KEGG" id="als:DJ013_08195"/>
<evidence type="ECO:0000313" key="2">
    <source>
        <dbReference type="EMBL" id="AWV98153.1"/>
    </source>
</evidence>
<dbReference type="Proteomes" id="UP000249873">
    <property type="component" value="Chromosome"/>
</dbReference>
<gene>
    <name evidence="2" type="ORF">DJ013_08195</name>
</gene>
<dbReference type="AlphaFoldDB" id="A0A2Z4GB43"/>
<dbReference type="RefSeq" id="WP_111371255.1">
    <property type="nucleotide sequence ID" value="NZ_CP029480.1"/>
</dbReference>
<keyword evidence="3" id="KW-1185">Reference proteome</keyword>
<sequence>MKNVFTLLLLLGSMTAFSQGYYSVTQETFGRNRIQLRKLDWKTINSNNFEFNYYRGGQDIAMKAAKIAEGEYRKITEILGYTPFTTMKIFLYNTPRQMEQSNIGLTTPIEYDGGILNLSRSRIEIPYTGNDSIFKTQLVEEISGLFVYDMLYGGSLKEVLQSSLLLTVPEWYMSGIAAYIAKDGMTTEDLDKVKETILRNDGKKLNHLSSEDAEVIGQSIWHYIAERYGRDNISNILNLTRIIRAEQSSITSTLGISFNRFIEQWKAYYLTNGASAEPKSVVVPSPDDQKPNFNKNVNQVPKLANLKDGEVDTEHYEFEEVNVLKSKELLSDILPEQTSTFNRSRLTRDTEEFKISPPKAYQNLLLTQDLKTEIFNDPVRRLGLNASLSLNDLLENHVIDFNLFITPTLKNHDIKASYFNYEKRVDWGLTFERRSLILDTRTIDKQSYIFNPLNFVSGQLLNRRIILHKLVGTVSYPLSQNLKVNFLPTVFFNNDIDYFEVSNDIRKNSYAGVKAEIVYDNTKKLLGDGFLSGTRAKVSYQKNIAFSNPEENFNGLNIDLRHYQNLTPGIQFAGRFNFGNSYGMSPKYTFLGGMENTLNRDIYSSPNQIGETPGNLKDIVFYNYAGNLRGFDFAKLYGTKHILVNLEIRLSLANYFSKNTVTSSMIRNLQLVLFNDIGTAWNGDKGPWSRQNSLNTQVIGGSKVEGVNSPFYAVVTNFKNPFLSGYGGGIRTTILGFFVKADYAFGLENKELSKGKFYLSLGHDF</sequence>
<keyword evidence="1" id="KW-0732">Signal</keyword>
<dbReference type="OrthoDB" id="9760276at2"/>
<name>A0A2Z4GB43_9BACT</name>
<dbReference type="EMBL" id="CP029480">
    <property type="protein sequence ID" value="AWV98153.1"/>
    <property type="molecule type" value="Genomic_DNA"/>
</dbReference>
<feature type="signal peptide" evidence="1">
    <location>
        <begin position="1"/>
        <end position="18"/>
    </location>
</feature>
<evidence type="ECO:0000313" key="3">
    <source>
        <dbReference type="Proteomes" id="UP000249873"/>
    </source>
</evidence>
<organism evidence="2 3">
    <name type="scientific">Arcticibacterium luteifluviistationis</name>
    <dbReference type="NCBI Taxonomy" id="1784714"/>
    <lineage>
        <taxon>Bacteria</taxon>
        <taxon>Pseudomonadati</taxon>
        <taxon>Bacteroidota</taxon>
        <taxon>Cytophagia</taxon>
        <taxon>Cytophagales</taxon>
        <taxon>Leadbetterellaceae</taxon>
        <taxon>Arcticibacterium</taxon>
    </lineage>
</organism>
<dbReference type="Gene3D" id="2.40.160.50">
    <property type="entry name" value="membrane protein fhac: a member of the omp85/tpsb transporter family"/>
    <property type="match status" value="1"/>
</dbReference>
<evidence type="ECO:0008006" key="4">
    <source>
        <dbReference type="Google" id="ProtNLM"/>
    </source>
</evidence>
<reference evidence="2 3" key="1">
    <citation type="submission" date="2018-05" db="EMBL/GenBank/DDBJ databases">
        <title>Complete genome sequence of Arcticibacterium luteifluviistationis SM1504T, a cytophagaceae bacterium isolated from Arctic surface seawater.</title>
        <authorList>
            <person name="Li Y."/>
            <person name="Qin Q.-L."/>
        </authorList>
    </citation>
    <scope>NUCLEOTIDE SEQUENCE [LARGE SCALE GENOMIC DNA]</scope>
    <source>
        <strain evidence="2 3">SM1504</strain>
    </source>
</reference>
<proteinExistence type="predicted"/>
<accession>A0A2Z4GB43</accession>